<keyword evidence="1" id="KW-0732">Signal</keyword>
<sequence length="131" mass="14868">MKRTIVVILLMLNTFLAKADQLAALTREQAEKAVTYLKKESVVVLWCSCCNDDPLRRVTVKEVFSKVSKDGKFYSVVLKGRDENGKEMEEYLDLAYVFVKKKSEGYSLGKLLKFKCDPCVPPFYWDAPAAG</sequence>
<proteinExistence type="predicted"/>
<dbReference type="KEGG" id="fln:FLA_2465"/>
<dbReference type="AlphaFoldDB" id="A0A173MG22"/>
<organism evidence="2 3">
    <name type="scientific">Filimonas lacunae</name>
    <dbReference type="NCBI Taxonomy" id="477680"/>
    <lineage>
        <taxon>Bacteria</taxon>
        <taxon>Pseudomonadati</taxon>
        <taxon>Bacteroidota</taxon>
        <taxon>Chitinophagia</taxon>
        <taxon>Chitinophagales</taxon>
        <taxon>Chitinophagaceae</taxon>
        <taxon>Filimonas</taxon>
    </lineage>
</organism>
<feature type="chain" id="PRO_5030022896" evidence="1">
    <location>
        <begin position="20"/>
        <end position="131"/>
    </location>
</feature>
<protein>
    <submittedName>
        <fullName evidence="2">Uncharacterized protein</fullName>
    </submittedName>
</protein>
<keyword evidence="3" id="KW-1185">Reference proteome</keyword>
<evidence type="ECO:0000313" key="3">
    <source>
        <dbReference type="Proteomes" id="UP000186917"/>
    </source>
</evidence>
<evidence type="ECO:0000256" key="1">
    <source>
        <dbReference type="SAM" id="SignalP"/>
    </source>
</evidence>
<dbReference type="EMBL" id="FTOR01000007">
    <property type="protein sequence ID" value="SIT26986.1"/>
    <property type="molecule type" value="Genomic_DNA"/>
</dbReference>
<dbReference type="STRING" id="477680.SAMN05421788_107107"/>
<dbReference type="OrthoDB" id="669260at2"/>
<dbReference type="RefSeq" id="WP_076380703.1">
    <property type="nucleotide sequence ID" value="NZ_AP017422.1"/>
</dbReference>
<dbReference type="Proteomes" id="UP000186917">
    <property type="component" value="Unassembled WGS sequence"/>
</dbReference>
<feature type="signal peptide" evidence="1">
    <location>
        <begin position="1"/>
        <end position="19"/>
    </location>
</feature>
<gene>
    <name evidence="2" type="ORF">SAMN05421788_107107</name>
</gene>
<name>A0A173MG22_9BACT</name>
<evidence type="ECO:0000313" key="2">
    <source>
        <dbReference type="EMBL" id="SIT26986.1"/>
    </source>
</evidence>
<reference evidence="3" key="1">
    <citation type="submission" date="2017-01" db="EMBL/GenBank/DDBJ databases">
        <authorList>
            <person name="Varghese N."/>
            <person name="Submissions S."/>
        </authorList>
    </citation>
    <scope>NUCLEOTIDE SEQUENCE [LARGE SCALE GENOMIC DNA]</scope>
    <source>
        <strain evidence="3">DSM 21054</strain>
    </source>
</reference>
<accession>A0A173MG22</accession>